<dbReference type="SUPFAM" id="SSF56784">
    <property type="entry name" value="HAD-like"/>
    <property type="match status" value="1"/>
</dbReference>
<dbReference type="Pfam" id="PF00702">
    <property type="entry name" value="Hydrolase"/>
    <property type="match status" value="1"/>
</dbReference>
<dbReference type="InterPro" id="IPR036412">
    <property type="entry name" value="HAD-like_sf"/>
</dbReference>
<protein>
    <recommendedName>
        <fullName evidence="3">HAD family hydrolase</fullName>
    </recommendedName>
</protein>
<feature type="non-terminal residue" evidence="2">
    <location>
        <position position="1"/>
    </location>
</feature>
<accession>A0A382MAW2</accession>
<evidence type="ECO:0000256" key="1">
    <source>
        <dbReference type="ARBA" id="ARBA00022801"/>
    </source>
</evidence>
<dbReference type="PANTHER" id="PTHR43316">
    <property type="entry name" value="HYDROLASE, HALOACID DELAHOGENASE-RELATED"/>
    <property type="match status" value="1"/>
</dbReference>
<organism evidence="2">
    <name type="scientific">marine metagenome</name>
    <dbReference type="NCBI Taxonomy" id="408172"/>
    <lineage>
        <taxon>unclassified sequences</taxon>
        <taxon>metagenomes</taxon>
        <taxon>ecological metagenomes</taxon>
    </lineage>
</organism>
<dbReference type="InterPro" id="IPR051540">
    <property type="entry name" value="S-2-haloacid_dehalogenase"/>
</dbReference>
<dbReference type="InterPro" id="IPR006439">
    <property type="entry name" value="HAD-SF_hydro_IA"/>
</dbReference>
<gene>
    <name evidence="2" type="ORF">METZ01_LOCUS298883</name>
</gene>
<dbReference type="PANTHER" id="PTHR43316:SF3">
    <property type="entry name" value="HALOACID DEHALOGENASE, TYPE II (AFU_ORTHOLOGUE AFUA_2G07750)-RELATED"/>
    <property type="match status" value="1"/>
</dbReference>
<dbReference type="AlphaFoldDB" id="A0A382MAW2"/>
<name>A0A382MAW2_9ZZZZ</name>
<evidence type="ECO:0000313" key="2">
    <source>
        <dbReference type="EMBL" id="SVC46029.1"/>
    </source>
</evidence>
<reference evidence="2" key="1">
    <citation type="submission" date="2018-05" db="EMBL/GenBank/DDBJ databases">
        <authorList>
            <person name="Lanie J.A."/>
            <person name="Ng W.-L."/>
            <person name="Kazmierczak K.M."/>
            <person name="Andrzejewski T.M."/>
            <person name="Davidsen T.M."/>
            <person name="Wayne K.J."/>
            <person name="Tettelin H."/>
            <person name="Glass J.I."/>
            <person name="Rusch D."/>
            <person name="Podicherti R."/>
            <person name="Tsui H.-C.T."/>
            <person name="Winkler M.E."/>
        </authorList>
    </citation>
    <scope>NUCLEOTIDE SEQUENCE</scope>
</reference>
<dbReference type="InterPro" id="IPR023214">
    <property type="entry name" value="HAD_sf"/>
</dbReference>
<proteinExistence type="predicted"/>
<dbReference type="EMBL" id="UINC01092443">
    <property type="protein sequence ID" value="SVC46029.1"/>
    <property type="molecule type" value="Genomic_DNA"/>
</dbReference>
<sequence length="226" mass="23986">VPGAVEVRLAAWRQVVDERGLDLSADLLRSVVELFPARFEDEWRAGRQYGTSQALDDAFRAFAGRIGPADETALSEAFEAASYHLEVGAVEGGAATLATLAAAGIPIGLVSDTSLAGGRHLRGYLEDHGLLDHIDHCSFSDEVGVYKPDAKIFRDCLAGLGVDDPTGVVHVGDLRRTDVAGAWRLGMTTVRFRGVVDDADRSEGSEAHHVIDRLTDLPALLGVAGG</sequence>
<evidence type="ECO:0008006" key="3">
    <source>
        <dbReference type="Google" id="ProtNLM"/>
    </source>
</evidence>
<dbReference type="GO" id="GO:0016787">
    <property type="term" value="F:hydrolase activity"/>
    <property type="evidence" value="ECO:0007669"/>
    <property type="project" value="UniProtKB-KW"/>
</dbReference>
<keyword evidence="1" id="KW-0378">Hydrolase</keyword>
<dbReference type="NCBIfam" id="TIGR01549">
    <property type="entry name" value="HAD-SF-IA-v1"/>
    <property type="match status" value="1"/>
</dbReference>
<dbReference type="Gene3D" id="3.40.50.1000">
    <property type="entry name" value="HAD superfamily/HAD-like"/>
    <property type="match status" value="1"/>
</dbReference>